<proteinExistence type="predicted"/>
<dbReference type="NCBIfam" id="TIGR02246">
    <property type="entry name" value="SgcJ/EcaC family oxidoreductase"/>
    <property type="match status" value="1"/>
</dbReference>
<reference evidence="3" key="1">
    <citation type="journal article" date="2019" name="Int. J. Syst. Evol. Microbiol.">
        <title>The Global Catalogue of Microorganisms (GCM) 10K type strain sequencing project: providing services to taxonomists for standard genome sequencing and annotation.</title>
        <authorList>
            <consortium name="The Broad Institute Genomics Platform"/>
            <consortium name="The Broad Institute Genome Sequencing Center for Infectious Disease"/>
            <person name="Wu L."/>
            <person name="Ma J."/>
        </authorList>
    </citation>
    <scope>NUCLEOTIDE SEQUENCE [LARGE SCALE GENOMIC DNA]</scope>
    <source>
        <strain evidence="3">JCM 30346</strain>
    </source>
</reference>
<evidence type="ECO:0000259" key="1">
    <source>
        <dbReference type="Pfam" id="PF14534"/>
    </source>
</evidence>
<keyword evidence="3" id="KW-1185">Reference proteome</keyword>
<name>A0ABW1NFE9_9ACTN</name>
<dbReference type="RefSeq" id="WP_380751194.1">
    <property type="nucleotide sequence ID" value="NZ_JBHSRF010000014.1"/>
</dbReference>
<evidence type="ECO:0000313" key="3">
    <source>
        <dbReference type="Proteomes" id="UP001596137"/>
    </source>
</evidence>
<sequence length="135" mass="14537">MDDEIAAIRQLVADAQESQGDVERFLALHADEVSIVNFGGRRVRGKDALRQAMEAALKTPLADVTTTVEVADIRFARPGVAIVAGVKHVTDGREAAVRDAPGTALPSSSGWLTYVVVREQDTWLILSAQTTPIRT</sequence>
<dbReference type="InterPro" id="IPR032710">
    <property type="entry name" value="NTF2-like_dom_sf"/>
</dbReference>
<accession>A0ABW1NFE9</accession>
<dbReference type="EMBL" id="JBHSRF010000014">
    <property type="protein sequence ID" value="MFC6082033.1"/>
    <property type="molecule type" value="Genomic_DNA"/>
</dbReference>
<organism evidence="2 3">
    <name type="scientific">Sphaerisporangium aureirubrum</name>
    <dbReference type="NCBI Taxonomy" id="1544736"/>
    <lineage>
        <taxon>Bacteria</taxon>
        <taxon>Bacillati</taxon>
        <taxon>Actinomycetota</taxon>
        <taxon>Actinomycetes</taxon>
        <taxon>Streptosporangiales</taxon>
        <taxon>Streptosporangiaceae</taxon>
        <taxon>Sphaerisporangium</taxon>
    </lineage>
</organism>
<evidence type="ECO:0000313" key="2">
    <source>
        <dbReference type="EMBL" id="MFC6082033.1"/>
    </source>
</evidence>
<gene>
    <name evidence="2" type="ORF">ACFP1K_12765</name>
</gene>
<dbReference type="Proteomes" id="UP001596137">
    <property type="component" value="Unassembled WGS sequence"/>
</dbReference>
<dbReference type="Pfam" id="PF14534">
    <property type="entry name" value="DUF4440"/>
    <property type="match status" value="1"/>
</dbReference>
<dbReference type="InterPro" id="IPR011944">
    <property type="entry name" value="Steroid_delta5-4_isomerase"/>
</dbReference>
<feature type="domain" description="DUF4440" evidence="1">
    <location>
        <begin position="5"/>
        <end position="125"/>
    </location>
</feature>
<dbReference type="InterPro" id="IPR027843">
    <property type="entry name" value="DUF4440"/>
</dbReference>
<dbReference type="SUPFAM" id="SSF54427">
    <property type="entry name" value="NTF2-like"/>
    <property type="match status" value="1"/>
</dbReference>
<comment type="caution">
    <text evidence="2">The sequence shown here is derived from an EMBL/GenBank/DDBJ whole genome shotgun (WGS) entry which is preliminary data.</text>
</comment>
<dbReference type="Gene3D" id="3.10.450.50">
    <property type="match status" value="1"/>
</dbReference>
<protein>
    <submittedName>
        <fullName evidence="2">SgcJ/EcaC family oxidoreductase</fullName>
    </submittedName>
</protein>